<dbReference type="InterPro" id="IPR018368">
    <property type="entry name" value="ClpA/B_CS1"/>
</dbReference>
<protein>
    <submittedName>
        <fullName evidence="11">ATP-dependent chaperone ClpB</fullName>
    </submittedName>
</protein>
<name>A0A0G1N2F3_9BACT</name>
<dbReference type="PANTHER" id="PTHR11638:SF18">
    <property type="entry name" value="HEAT SHOCK PROTEIN 104"/>
    <property type="match status" value="1"/>
</dbReference>
<evidence type="ECO:0000313" key="12">
    <source>
        <dbReference type="Proteomes" id="UP000034727"/>
    </source>
</evidence>
<dbReference type="Gene3D" id="1.10.8.60">
    <property type="match status" value="1"/>
</dbReference>
<dbReference type="AlphaFoldDB" id="A0A0G1N2F3"/>
<dbReference type="InterPro" id="IPR019489">
    <property type="entry name" value="Clp_ATPase_C"/>
</dbReference>
<dbReference type="FunFam" id="3.40.50.300:FF:000010">
    <property type="entry name" value="Chaperone clpB 1, putative"/>
    <property type="match status" value="1"/>
</dbReference>
<dbReference type="SMART" id="SM00382">
    <property type="entry name" value="AAA"/>
    <property type="match status" value="2"/>
</dbReference>
<dbReference type="SMART" id="SM01086">
    <property type="entry name" value="ClpB_D2-small"/>
    <property type="match status" value="1"/>
</dbReference>
<dbReference type="InterPro" id="IPR050130">
    <property type="entry name" value="ClpA_ClpB"/>
</dbReference>
<gene>
    <name evidence="11" type="ORF">UX22_C0022G0012</name>
</gene>
<evidence type="ECO:0000256" key="9">
    <source>
        <dbReference type="SAM" id="Coils"/>
    </source>
</evidence>
<dbReference type="PROSITE" id="PS51903">
    <property type="entry name" value="CLP_R"/>
    <property type="match status" value="1"/>
</dbReference>
<dbReference type="PRINTS" id="PR00300">
    <property type="entry name" value="CLPPROTEASEA"/>
</dbReference>
<dbReference type="InterPro" id="IPR028299">
    <property type="entry name" value="ClpA/B_CS2"/>
</dbReference>
<dbReference type="InterPro" id="IPR041546">
    <property type="entry name" value="ClpA/ClpB_AAA_lid"/>
</dbReference>
<evidence type="ECO:0000256" key="2">
    <source>
        <dbReference type="ARBA" id="ARBA00022737"/>
    </source>
</evidence>
<dbReference type="InterPro" id="IPR036628">
    <property type="entry name" value="Clp_N_dom_sf"/>
</dbReference>
<dbReference type="CDD" id="cd00009">
    <property type="entry name" value="AAA"/>
    <property type="match status" value="1"/>
</dbReference>
<feature type="coiled-coil region" evidence="9">
    <location>
        <begin position="444"/>
        <end position="495"/>
    </location>
</feature>
<keyword evidence="9" id="KW-0175">Coiled coil</keyword>
<dbReference type="PROSITE" id="PS00871">
    <property type="entry name" value="CLPAB_2"/>
    <property type="match status" value="1"/>
</dbReference>
<keyword evidence="4 8" id="KW-0067">ATP-binding</keyword>
<dbReference type="Gene3D" id="3.40.50.300">
    <property type="entry name" value="P-loop containing nucleotide triphosphate hydrolases"/>
    <property type="match status" value="3"/>
</dbReference>
<dbReference type="Pfam" id="PF07724">
    <property type="entry name" value="AAA_2"/>
    <property type="match status" value="1"/>
</dbReference>
<dbReference type="PATRIC" id="fig|1618663.3.peg.518"/>
<dbReference type="Pfam" id="PF00004">
    <property type="entry name" value="AAA"/>
    <property type="match status" value="1"/>
</dbReference>
<evidence type="ECO:0000256" key="3">
    <source>
        <dbReference type="ARBA" id="ARBA00022741"/>
    </source>
</evidence>
<feature type="domain" description="Clp R" evidence="10">
    <location>
        <begin position="4"/>
        <end position="149"/>
    </location>
</feature>
<dbReference type="InterPro" id="IPR027417">
    <property type="entry name" value="P-loop_NTPase"/>
</dbReference>
<dbReference type="Pfam" id="PF02861">
    <property type="entry name" value="Clp_N"/>
    <property type="match status" value="1"/>
</dbReference>
<dbReference type="Gene3D" id="1.10.1780.10">
    <property type="entry name" value="Clp, N-terminal domain"/>
    <property type="match status" value="1"/>
</dbReference>
<dbReference type="CDD" id="cd19499">
    <property type="entry name" value="RecA-like_ClpB_Hsp104-like"/>
    <property type="match status" value="1"/>
</dbReference>
<comment type="caution">
    <text evidence="11">The sequence shown here is derived from an EMBL/GenBank/DDBJ whole genome shotgun (WGS) entry which is preliminary data.</text>
</comment>
<organism evidence="11 12">
    <name type="scientific">Candidatus Jorgensenbacteria bacterium GW2011_GWA2_45_9</name>
    <dbReference type="NCBI Taxonomy" id="1618663"/>
    <lineage>
        <taxon>Bacteria</taxon>
        <taxon>Candidatus Joergenseniibacteriota</taxon>
    </lineage>
</organism>
<comment type="similarity">
    <text evidence="1 8">Belongs to the ClpA/ClpB family.</text>
</comment>
<evidence type="ECO:0000259" key="10">
    <source>
        <dbReference type="PROSITE" id="PS51903"/>
    </source>
</evidence>
<evidence type="ECO:0000256" key="4">
    <source>
        <dbReference type="ARBA" id="ARBA00022840"/>
    </source>
</evidence>
<evidence type="ECO:0000256" key="6">
    <source>
        <dbReference type="ARBA" id="ARBA00026057"/>
    </source>
</evidence>
<dbReference type="InterPro" id="IPR003959">
    <property type="entry name" value="ATPase_AAA_core"/>
</dbReference>
<dbReference type="PROSITE" id="PS00870">
    <property type="entry name" value="CLPAB_1"/>
    <property type="match status" value="1"/>
</dbReference>
<sequence length="888" mass="99687">MANFHRFTIKAQESLQRAQELVMMFHHSELKALHILHAVVEDEQALTRQMLESAGIDFDVFLQKIKKEIERLPRVNIVPSGGQLYLSPEVARLLDRAAQISNAEKDEFISCEHILIALSDTDSKARELITEFGANKETLRASFNELRGEVKITDETPETKFRVLEKYAENLTKKARDGALDPVVGREEELRRVMQILSRRTKNNPVLIGEPGVGKTAIVEGLAQKIIAGDVPESLKGKEVLSLDLGSLVAGTKFRGEFEDRLKSFLKALEQATGKYLLFIDEIHMIVGAGSAEGAIDASNMLKPALSRGELHAIGATTMKEYQKYIEKDAALERRFQPVVGEEPSIEDSVAILRGLKEKYETHHGLKISDEAILSAVNLSARYITDRFLPDKAVDLIDEAAAAIRLESDSMPRELEITRKDISRLEIERSMMAQGDKKKGAPRAKEIEKELAVLKSKSEELEKKWKFEKEEVARLNSVRKKIEMLKREAEVAEREGNFERVAKILYGELPAAEKEYRAIEKKGGKEAKNANAKKSSADAAMHKFVKETVDEEDIAAVVSRWTGIPMTKMLESEAGKLLRLESELEKRVVGQREAIKSISRALRRSRAGLADENRPAGSFMFLGPTGVGKTELAKAVAQFMFNDEKALIRVDMSEYMERHAVARLIGSPPGYVGYEEGGQLTEIVRHRPYSLILFDEIEKAHPEVFNILLQILDNGRLTDGKGKTVNFKNTVIILTSNTGSEHFNKMSSIGFETEDGDGEAKKREEEFHLKVMEALKETFKPEFLNRLDDIVIFNALSRADINAIVLIQLREVERRVEAKGMKLSISDEVKKYVAETGFDPNYGARPLKRLIQKTIIDALADSIIKEGIKDGRKIKIVFKKPNTVEVVV</sequence>
<proteinExistence type="inferred from homology"/>
<dbReference type="PANTHER" id="PTHR11638">
    <property type="entry name" value="ATP-DEPENDENT CLP PROTEASE"/>
    <property type="match status" value="1"/>
</dbReference>
<comment type="subunit">
    <text evidence="6">Homohexamer. The oligomerization is ATP-dependent.</text>
</comment>
<evidence type="ECO:0000256" key="8">
    <source>
        <dbReference type="RuleBase" id="RU004432"/>
    </source>
</evidence>
<dbReference type="Pfam" id="PF17871">
    <property type="entry name" value="AAA_lid_9"/>
    <property type="match status" value="1"/>
</dbReference>
<keyword evidence="5 8" id="KW-0143">Chaperone</keyword>
<keyword evidence="3 8" id="KW-0547">Nucleotide-binding</keyword>
<dbReference type="FunFam" id="3.40.50.300:FF:000025">
    <property type="entry name" value="ATP-dependent Clp protease subunit"/>
    <property type="match status" value="1"/>
</dbReference>
<evidence type="ECO:0000256" key="5">
    <source>
        <dbReference type="ARBA" id="ARBA00023186"/>
    </source>
</evidence>
<dbReference type="SUPFAM" id="SSF52540">
    <property type="entry name" value="P-loop containing nucleoside triphosphate hydrolases"/>
    <property type="match status" value="2"/>
</dbReference>
<evidence type="ECO:0000256" key="7">
    <source>
        <dbReference type="PROSITE-ProRule" id="PRU01251"/>
    </source>
</evidence>
<dbReference type="GO" id="GO:0034605">
    <property type="term" value="P:cellular response to heat"/>
    <property type="evidence" value="ECO:0007669"/>
    <property type="project" value="TreeGrafter"/>
</dbReference>
<dbReference type="GO" id="GO:0005524">
    <property type="term" value="F:ATP binding"/>
    <property type="evidence" value="ECO:0007669"/>
    <property type="project" value="UniProtKB-KW"/>
</dbReference>
<dbReference type="GO" id="GO:0016887">
    <property type="term" value="F:ATP hydrolysis activity"/>
    <property type="evidence" value="ECO:0007669"/>
    <property type="project" value="InterPro"/>
</dbReference>
<dbReference type="InterPro" id="IPR003593">
    <property type="entry name" value="AAA+_ATPase"/>
</dbReference>
<dbReference type="InterPro" id="IPR004176">
    <property type="entry name" value="Clp_R_N"/>
</dbReference>
<dbReference type="FunFam" id="3.40.50.300:FF:000120">
    <property type="entry name" value="ATP-dependent chaperone ClpB"/>
    <property type="match status" value="1"/>
</dbReference>
<dbReference type="SUPFAM" id="SSF81923">
    <property type="entry name" value="Double Clp-N motif"/>
    <property type="match status" value="1"/>
</dbReference>
<dbReference type="Pfam" id="PF10431">
    <property type="entry name" value="ClpB_D2-small"/>
    <property type="match status" value="1"/>
</dbReference>
<evidence type="ECO:0000313" key="11">
    <source>
        <dbReference type="EMBL" id="KKU14512.1"/>
    </source>
</evidence>
<evidence type="ECO:0000256" key="1">
    <source>
        <dbReference type="ARBA" id="ARBA00008675"/>
    </source>
</evidence>
<dbReference type="EMBL" id="LCLJ01000022">
    <property type="protein sequence ID" value="KKU14512.1"/>
    <property type="molecule type" value="Genomic_DNA"/>
</dbReference>
<keyword evidence="2 7" id="KW-0677">Repeat</keyword>
<dbReference type="InterPro" id="IPR001270">
    <property type="entry name" value="ClpA/B"/>
</dbReference>
<dbReference type="Proteomes" id="UP000034727">
    <property type="component" value="Unassembled WGS sequence"/>
</dbReference>
<dbReference type="GO" id="GO:0005737">
    <property type="term" value="C:cytoplasm"/>
    <property type="evidence" value="ECO:0007669"/>
    <property type="project" value="TreeGrafter"/>
</dbReference>
<reference evidence="11 12" key="1">
    <citation type="journal article" date="2015" name="Nature">
        <title>rRNA introns, odd ribosomes, and small enigmatic genomes across a large radiation of phyla.</title>
        <authorList>
            <person name="Brown C.T."/>
            <person name="Hug L.A."/>
            <person name="Thomas B.C."/>
            <person name="Sharon I."/>
            <person name="Castelle C.J."/>
            <person name="Singh A."/>
            <person name="Wilkins M.J."/>
            <person name="Williams K.H."/>
            <person name="Banfield J.F."/>
        </authorList>
    </citation>
    <scope>NUCLEOTIDE SEQUENCE [LARGE SCALE GENOMIC DNA]</scope>
</reference>
<accession>A0A0G1N2F3</accession>